<organism evidence="1 2">
    <name type="scientific">Raphanus sativus</name>
    <name type="common">Radish</name>
    <name type="synonym">Raphanus raphanistrum var. sativus</name>
    <dbReference type="NCBI Taxonomy" id="3726"/>
    <lineage>
        <taxon>Eukaryota</taxon>
        <taxon>Viridiplantae</taxon>
        <taxon>Streptophyta</taxon>
        <taxon>Embryophyta</taxon>
        <taxon>Tracheophyta</taxon>
        <taxon>Spermatophyta</taxon>
        <taxon>Magnoliopsida</taxon>
        <taxon>eudicotyledons</taxon>
        <taxon>Gunneridae</taxon>
        <taxon>Pentapetalae</taxon>
        <taxon>rosids</taxon>
        <taxon>malvids</taxon>
        <taxon>Brassicales</taxon>
        <taxon>Brassicaceae</taxon>
        <taxon>Brassiceae</taxon>
        <taxon>Raphanus</taxon>
    </lineage>
</organism>
<dbReference type="RefSeq" id="XP_056855078.1">
    <property type="nucleotide sequence ID" value="XM_056999098.1"/>
</dbReference>
<dbReference type="RefSeq" id="XP_018480152.1">
    <property type="nucleotide sequence ID" value="XM_018624650.2"/>
</dbReference>
<reference evidence="2 3" key="2">
    <citation type="submission" date="2025-04" db="UniProtKB">
        <authorList>
            <consortium name="RefSeq"/>
        </authorList>
    </citation>
    <scope>IDENTIFICATION</scope>
    <source>
        <tissue evidence="2 3">Leaf</tissue>
    </source>
</reference>
<reference evidence="1" key="1">
    <citation type="journal article" date="2019" name="Database">
        <title>The radish genome database (RadishGD): an integrated information resource for radish genomics.</title>
        <authorList>
            <person name="Yu H.J."/>
            <person name="Baek S."/>
            <person name="Lee Y.J."/>
            <person name="Cho A."/>
            <person name="Mun J.H."/>
        </authorList>
    </citation>
    <scope>NUCLEOTIDE SEQUENCE [LARGE SCALE GENOMIC DNA]</scope>
    <source>
        <strain evidence="1">cv. WK10039</strain>
    </source>
</reference>
<evidence type="ECO:0000313" key="3">
    <source>
        <dbReference type="RefSeq" id="XP_056855078.1"/>
    </source>
</evidence>
<keyword evidence="1" id="KW-1185">Reference proteome</keyword>
<gene>
    <name evidence="2" type="primary">LOC108851221</name>
    <name evidence="3" type="synonym">LOC130494233</name>
</gene>
<evidence type="ECO:0000313" key="1">
    <source>
        <dbReference type="Proteomes" id="UP000504610"/>
    </source>
</evidence>
<name>A0A6J0N656_RAPSA</name>
<protein>
    <submittedName>
        <fullName evidence="2">Uncharacterized protein LOC108851221 isoform X1</fullName>
    </submittedName>
    <submittedName>
        <fullName evidence="3">Uncharacterized protein LOC130494233 isoform X1</fullName>
    </submittedName>
</protein>
<dbReference type="KEGG" id="rsz:130494233"/>
<dbReference type="GeneID" id="108851221"/>
<accession>A0A6J0N656</accession>
<evidence type="ECO:0000313" key="2">
    <source>
        <dbReference type="RefSeq" id="XP_018480152.1"/>
    </source>
</evidence>
<dbReference type="KEGG" id="rsz:108851221"/>
<dbReference type="AlphaFoldDB" id="A0A6J0N656"/>
<sequence>MSSGNNGDQAAVVSYLNVSRFGDYESLLGLNNTKHASTSLSGVIGELTAVRSTVSDIPQGQERIKIDRHCSWMSPQEHMYLSTRKLMQGILFFMSRCLQAGFQRPGNTHVHIFLEAMQRLNLLLQLRSMISSSFRSLRLVLCLLL</sequence>
<dbReference type="Proteomes" id="UP000504610">
    <property type="component" value="Chromosome 1"/>
</dbReference>
<proteinExistence type="predicted"/>